<sequence>MNAIIPDTLAGALILSIIDFFLSFVIIAGIGVVLAFFPLLNRFASAEDKHGHKHSHGKKHVHGHGHSALPAAASVTPAGNAADQHVAAISAAVAVVVGPHKIVQIERAN</sequence>
<keyword evidence="2" id="KW-0472">Membrane</keyword>
<organism evidence="3 4">
    <name type="scientific">Formivibrio citricus</name>
    <dbReference type="NCBI Taxonomy" id="83765"/>
    <lineage>
        <taxon>Bacteria</taxon>
        <taxon>Pseudomonadati</taxon>
        <taxon>Pseudomonadota</taxon>
        <taxon>Betaproteobacteria</taxon>
        <taxon>Neisseriales</taxon>
        <taxon>Chitinibacteraceae</taxon>
        <taxon>Formivibrio</taxon>
    </lineage>
</organism>
<dbReference type="STRING" id="83765.SAMN05660284_02034"/>
<evidence type="ECO:0000313" key="3">
    <source>
        <dbReference type="EMBL" id="SFN67468.1"/>
    </source>
</evidence>
<feature type="compositionally biased region" description="Basic residues" evidence="1">
    <location>
        <begin position="51"/>
        <end position="65"/>
    </location>
</feature>
<reference evidence="4" key="1">
    <citation type="submission" date="2016-10" db="EMBL/GenBank/DDBJ databases">
        <authorList>
            <person name="Varghese N."/>
            <person name="Submissions S."/>
        </authorList>
    </citation>
    <scope>NUCLEOTIDE SEQUENCE [LARGE SCALE GENOMIC DNA]</scope>
    <source>
        <strain evidence="4">DSM 6150</strain>
    </source>
</reference>
<dbReference type="RefSeq" id="WP_143086030.1">
    <property type="nucleotide sequence ID" value="NZ_FOVE01000014.1"/>
</dbReference>
<accession>A0A1I5AYE7</accession>
<dbReference type="AlphaFoldDB" id="A0A1I5AYE7"/>
<keyword evidence="2" id="KW-1133">Transmembrane helix</keyword>
<dbReference type="Proteomes" id="UP000242869">
    <property type="component" value="Unassembled WGS sequence"/>
</dbReference>
<feature type="region of interest" description="Disordered" evidence="1">
    <location>
        <begin position="49"/>
        <end position="71"/>
    </location>
</feature>
<evidence type="ECO:0000256" key="1">
    <source>
        <dbReference type="SAM" id="MobiDB-lite"/>
    </source>
</evidence>
<keyword evidence="4" id="KW-1185">Reference proteome</keyword>
<protein>
    <recommendedName>
        <fullName evidence="5">Oxaloacetate decarboxylase, gamma chain</fullName>
    </recommendedName>
</protein>
<proteinExistence type="predicted"/>
<keyword evidence="2" id="KW-0812">Transmembrane</keyword>
<evidence type="ECO:0000256" key="2">
    <source>
        <dbReference type="SAM" id="Phobius"/>
    </source>
</evidence>
<dbReference type="EMBL" id="FOVE01000014">
    <property type="protein sequence ID" value="SFN67468.1"/>
    <property type="molecule type" value="Genomic_DNA"/>
</dbReference>
<feature type="transmembrane region" description="Helical" evidence="2">
    <location>
        <begin position="12"/>
        <end position="40"/>
    </location>
</feature>
<name>A0A1I5AYE7_9NEIS</name>
<evidence type="ECO:0008006" key="5">
    <source>
        <dbReference type="Google" id="ProtNLM"/>
    </source>
</evidence>
<dbReference type="OrthoDB" id="9156634at2"/>
<gene>
    <name evidence="3" type="ORF">SAMN05660284_02034</name>
</gene>
<evidence type="ECO:0000313" key="4">
    <source>
        <dbReference type="Proteomes" id="UP000242869"/>
    </source>
</evidence>